<organism evidence="1 2">
    <name type="scientific">Coniosporium uncinatum</name>
    <dbReference type="NCBI Taxonomy" id="93489"/>
    <lineage>
        <taxon>Eukaryota</taxon>
        <taxon>Fungi</taxon>
        <taxon>Dikarya</taxon>
        <taxon>Ascomycota</taxon>
        <taxon>Pezizomycotina</taxon>
        <taxon>Dothideomycetes</taxon>
        <taxon>Dothideomycetes incertae sedis</taxon>
        <taxon>Coniosporium</taxon>
    </lineage>
</organism>
<accession>A0ACC3DC21</accession>
<comment type="caution">
    <text evidence="1">The sequence shown here is derived from an EMBL/GenBank/DDBJ whole genome shotgun (WGS) entry which is preliminary data.</text>
</comment>
<evidence type="ECO:0000313" key="1">
    <source>
        <dbReference type="EMBL" id="KAK3065040.1"/>
    </source>
</evidence>
<protein>
    <submittedName>
        <fullName evidence="1">Uncharacterized protein</fullName>
    </submittedName>
</protein>
<sequence>MNQSTAADKLRDYDALRANVRTSLESFNLLVSMLGFESTEHWPLDRQLRFAKEMVQTIRGHFRGDSKEAQAIERLLGLMDMQGDLDGYRQRLVDEATEEARQKRKVLKPRASTLSPKSAKVQLAAATALPPTNRETNIAQHDATTTNAPATPTPQPLSSLHHPRTTPEPITAPFSTITSQSPPFFAAIEGSKSLQSQPSAMASGDTFEQRSSPGSRSPFLATSAKPFSATSEPATGVDPPAVKSLLSGFGTNTLSHIRSPSVPQALPSQYEPSGPTLHPRRNHSLDLSAAVASSTADVQRAASLGATGLGMPSAFTKQPAKPVASEIDGRSTSLTPTVERMGLGSEDATSPGREQARQAKHERFDSPSSRPQPTVIAADPVARARSVRSELSSALTEQEPGSSAQLGSDVEMPDAPDENDVKVEDEETAALMDVPFQPVELLDGKTTRWASSLMLRLYGARERQSRVEHFAPSTFVVDKLTKYDILLAPMLDVVVTTRKVAEAMATVRNLARDEYARSGNPAKSLKLTFDALHDEFSPKAEARLFSRSYNSTKMTWADTLTVLASRSSYITKRQLDLNGSGAMLWPVIEKEAQGKGKSESSVVLEYLTRIGESDNSPQKVTRESHLFQRLHYLMEQDAKILMRIRPESFAHVLRTKSSVDLPNELLGQWAAFMEPLLRVIYCSVGQEKSGELSGEAVRKGHVARYPELQGSPWHNVSSVWSSLTDALAWHRDHLNWMIHPRTTMRQLCDFGYQGFKELDYRWSVVTRTSSGTSTLCAAYNVPQGAFLGVLSGRVHYRRPQDTEASSGTWIKGPCGLWLRLIASRLWDVRRDSRCTNVVCGWDPYTDVDRPSLISFRVLLFAAKPIPAFEGFAL</sequence>
<reference evidence="1" key="1">
    <citation type="submission" date="2024-09" db="EMBL/GenBank/DDBJ databases">
        <title>Black Yeasts Isolated from many extreme environments.</title>
        <authorList>
            <person name="Coleine C."/>
            <person name="Stajich J.E."/>
            <person name="Selbmann L."/>
        </authorList>
    </citation>
    <scope>NUCLEOTIDE SEQUENCE</scope>
    <source>
        <strain evidence="1">CCFEE 5737</strain>
    </source>
</reference>
<proteinExistence type="predicted"/>
<name>A0ACC3DC21_9PEZI</name>
<gene>
    <name evidence="1" type="ORF">LTS18_012720</name>
</gene>
<evidence type="ECO:0000313" key="2">
    <source>
        <dbReference type="Proteomes" id="UP001186974"/>
    </source>
</evidence>
<dbReference type="Proteomes" id="UP001186974">
    <property type="component" value="Unassembled WGS sequence"/>
</dbReference>
<dbReference type="EMBL" id="JAWDJW010006372">
    <property type="protein sequence ID" value="KAK3065040.1"/>
    <property type="molecule type" value="Genomic_DNA"/>
</dbReference>
<keyword evidence="2" id="KW-1185">Reference proteome</keyword>